<dbReference type="Proteomes" id="UP000237819">
    <property type="component" value="Unassembled WGS sequence"/>
</dbReference>
<dbReference type="OrthoDB" id="9807864at2"/>
<protein>
    <submittedName>
        <fullName evidence="2">Ferredoxin</fullName>
    </submittedName>
</protein>
<dbReference type="Gene3D" id="3.10.20.30">
    <property type="match status" value="1"/>
</dbReference>
<dbReference type="InterPro" id="IPR001041">
    <property type="entry name" value="2Fe-2S_ferredoxin-type"/>
</dbReference>
<dbReference type="InterPro" id="IPR012675">
    <property type="entry name" value="Beta-grasp_dom_sf"/>
</dbReference>
<accession>A0A2S8GT28</accession>
<sequence>MPIVKFVKEKKEAEVPVGSNLRQAAIAAGVNVYQGVNGIGAGVNKVLNCHGLSQCGTCRVLITKGIENASPMRMMEKVKFTVPVGPLLPIPDPIACLAYVGNEETMRLACQTKVLGDMEVETGPEFNLFGETFFS</sequence>
<organism evidence="2 3">
    <name type="scientific">Blastopirellula marina</name>
    <dbReference type="NCBI Taxonomy" id="124"/>
    <lineage>
        <taxon>Bacteria</taxon>
        <taxon>Pseudomonadati</taxon>
        <taxon>Planctomycetota</taxon>
        <taxon>Planctomycetia</taxon>
        <taxon>Pirellulales</taxon>
        <taxon>Pirellulaceae</taxon>
        <taxon>Blastopirellula</taxon>
    </lineage>
</organism>
<dbReference type="InterPro" id="IPR036010">
    <property type="entry name" value="2Fe-2S_ferredoxin-like_sf"/>
</dbReference>
<dbReference type="CDD" id="cd00207">
    <property type="entry name" value="fer2"/>
    <property type="match status" value="1"/>
</dbReference>
<feature type="domain" description="2Fe-2S ferredoxin-type" evidence="1">
    <location>
        <begin position="2"/>
        <end position="126"/>
    </location>
</feature>
<dbReference type="RefSeq" id="WP_105333821.1">
    <property type="nucleotide sequence ID" value="NZ_PUHZ01000004.1"/>
</dbReference>
<dbReference type="AlphaFoldDB" id="A0A2S8GT28"/>
<name>A0A2S8GT28_9BACT</name>
<dbReference type="PROSITE" id="PS51085">
    <property type="entry name" value="2FE2S_FER_2"/>
    <property type="match status" value="1"/>
</dbReference>
<reference evidence="2 3" key="1">
    <citation type="submission" date="2018-02" db="EMBL/GenBank/DDBJ databases">
        <title>Comparative genomes isolates from brazilian mangrove.</title>
        <authorList>
            <person name="Araujo J.E."/>
            <person name="Taketani R.G."/>
            <person name="Silva M.C.P."/>
            <person name="Loureco M.V."/>
            <person name="Andreote F.D."/>
        </authorList>
    </citation>
    <scope>NUCLEOTIDE SEQUENCE [LARGE SCALE GENOMIC DNA]</scope>
    <source>
        <strain evidence="2 3">Nap-Phe MGV</strain>
    </source>
</reference>
<comment type="caution">
    <text evidence="2">The sequence shown here is derived from an EMBL/GenBank/DDBJ whole genome shotgun (WGS) entry which is preliminary data.</text>
</comment>
<evidence type="ECO:0000259" key="1">
    <source>
        <dbReference type="PROSITE" id="PS51085"/>
    </source>
</evidence>
<dbReference type="SUPFAM" id="SSF54292">
    <property type="entry name" value="2Fe-2S ferredoxin-like"/>
    <property type="match status" value="1"/>
</dbReference>
<dbReference type="EMBL" id="PUHZ01000004">
    <property type="protein sequence ID" value="PQO47560.1"/>
    <property type="molecule type" value="Genomic_DNA"/>
</dbReference>
<proteinExistence type="predicted"/>
<evidence type="ECO:0000313" key="2">
    <source>
        <dbReference type="EMBL" id="PQO47560.1"/>
    </source>
</evidence>
<gene>
    <name evidence="2" type="ORF">C5Y93_02550</name>
</gene>
<dbReference type="GO" id="GO:0051536">
    <property type="term" value="F:iron-sulfur cluster binding"/>
    <property type="evidence" value="ECO:0007669"/>
    <property type="project" value="InterPro"/>
</dbReference>
<evidence type="ECO:0000313" key="3">
    <source>
        <dbReference type="Proteomes" id="UP000237819"/>
    </source>
</evidence>